<evidence type="ECO:0000256" key="7">
    <source>
        <dbReference type="PROSITE-ProRule" id="PRU00339"/>
    </source>
</evidence>
<accession>A0ABX7VTG4</accession>
<dbReference type="EMBL" id="CP046956">
    <property type="protein sequence ID" value="QTM99828.1"/>
    <property type="molecule type" value="Genomic_DNA"/>
</dbReference>
<feature type="transmembrane region" description="Helical" evidence="8">
    <location>
        <begin position="229"/>
        <end position="256"/>
    </location>
</feature>
<dbReference type="GO" id="GO:0008233">
    <property type="term" value="F:peptidase activity"/>
    <property type="evidence" value="ECO:0007669"/>
    <property type="project" value="UniProtKB-KW"/>
</dbReference>
<evidence type="ECO:0000256" key="3">
    <source>
        <dbReference type="ARBA" id="ARBA00022692"/>
    </source>
</evidence>
<dbReference type="InterPro" id="IPR022764">
    <property type="entry name" value="Peptidase_S54_rhomboid_dom"/>
</dbReference>
<keyword evidence="5 8" id="KW-1133">Transmembrane helix</keyword>
<dbReference type="Gene3D" id="1.25.40.10">
    <property type="entry name" value="Tetratricopeptide repeat domain"/>
    <property type="match status" value="1"/>
</dbReference>
<dbReference type="InterPro" id="IPR011990">
    <property type="entry name" value="TPR-like_helical_dom_sf"/>
</dbReference>
<evidence type="ECO:0000256" key="8">
    <source>
        <dbReference type="SAM" id="Phobius"/>
    </source>
</evidence>
<evidence type="ECO:0000256" key="2">
    <source>
        <dbReference type="ARBA" id="ARBA00009045"/>
    </source>
</evidence>
<comment type="subcellular location">
    <subcellularLocation>
        <location evidence="1">Membrane</location>
        <topology evidence="1">Multi-pass membrane protein</topology>
    </subcellularLocation>
</comment>
<dbReference type="PANTHER" id="PTHR43731">
    <property type="entry name" value="RHOMBOID PROTEASE"/>
    <property type="match status" value="1"/>
</dbReference>
<dbReference type="Pfam" id="PF01694">
    <property type="entry name" value="Rhomboid"/>
    <property type="match status" value="1"/>
</dbReference>
<keyword evidence="11" id="KW-1185">Reference proteome</keyword>
<feature type="transmembrane region" description="Helical" evidence="8">
    <location>
        <begin position="319"/>
        <end position="338"/>
    </location>
</feature>
<keyword evidence="4" id="KW-0378">Hydrolase</keyword>
<dbReference type="SUPFAM" id="SSF48452">
    <property type="entry name" value="TPR-like"/>
    <property type="match status" value="1"/>
</dbReference>
<keyword evidence="3 8" id="KW-0812">Transmembrane</keyword>
<organism evidence="10 11">
    <name type="scientific">Sediminibacillus dalangtanensis</name>
    <dbReference type="NCBI Taxonomy" id="2729421"/>
    <lineage>
        <taxon>Bacteria</taxon>
        <taxon>Bacillati</taxon>
        <taxon>Bacillota</taxon>
        <taxon>Bacilli</taxon>
        <taxon>Bacillales</taxon>
        <taxon>Bacillaceae</taxon>
        <taxon>Sediminibacillus</taxon>
    </lineage>
</organism>
<dbReference type="InterPro" id="IPR050925">
    <property type="entry name" value="Rhomboid_protease_S54"/>
</dbReference>
<evidence type="ECO:0000259" key="9">
    <source>
        <dbReference type="Pfam" id="PF01694"/>
    </source>
</evidence>
<dbReference type="PROSITE" id="PS50005">
    <property type="entry name" value="TPR"/>
    <property type="match status" value="2"/>
</dbReference>
<dbReference type="PROSITE" id="PS50293">
    <property type="entry name" value="TPR_REGION"/>
    <property type="match status" value="1"/>
</dbReference>
<dbReference type="InterPro" id="IPR035952">
    <property type="entry name" value="Rhomboid-like_sf"/>
</dbReference>
<dbReference type="Gene3D" id="1.20.1540.10">
    <property type="entry name" value="Rhomboid-like"/>
    <property type="match status" value="1"/>
</dbReference>
<dbReference type="GO" id="GO:0006508">
    <property type="term" value="P:proteolysis"/>
    <property type="evidence" value="ECO:0007669"/>
    <property type="project" value="UniProtKB-KW"/>
</dbReference>
<feature type="transmembrane region" description="Helical" evidence="8">
    <location>
        <begin position="292"/>
        <end position="312"/>
    </location>
</feature>
<keyword evidence="10" id="KW-0645">Protease</keyword>
<feature type="transmembrane region" description="Helical" evidence="8">
    <location>
        <begin position="344"/>
        <end position="363"/>
    </location>
</feature>
<feature type="repeat" description="TPR" evidence="7">
    <location>
        <begin position="463"/>
        <end position="496"/>
    </location>
</feature>
<keyword evidence="7" id="KW-0802">TPR repeat</keyword>
<dbReference type="SMART" id="SM00028">
    <property type="entry name" value="TPR"/>
    <property type="match status" value="2"/>
</dbReference>
<evidence type="ECO:0000313" key="10">
    <source>
        <dbReference type="EMBL" id="QTM99828.1"/>
    </source>
</evidence>
<reference evidence="10 11" key="1">
    <citation type="submission" date="2019-12" db="EMBL/GenBank/DDBJ databases">
        <title>The whole genome sequencing of a strain isolated from a Mars analog, Dalangtan Playa.</title>
        <authorList>
            <person name="Huang T."/>
        </authorList>
    </citation>
    <scope>NUCLEOTIDE SEQUENCE [LARGE SCALE GENOMIC DNA]</scope>
    <source>
        <strain evidence="10 11">DP4-553-S</strain>
    </source>
</reference>
<sequence length="511" mass="58672">MYVQDEYYFLNLAHDLVRDHNYELLHIDKDSQEIWLEKQQKDTSNVIRLYHKSFDWGNHLKNDMAQVIYKVQNLRKLLGGKKVKIHDVYVAAQAPVDDWESLKKPLLVKDKKPTEMHVYYLDERNRTSEKYRLYDNLGLDDRSIVQSDNEEVMERQSDELKNLLKTRLVEQQQAEQSVFQHGRPLFTYVLLAINVLLFFLLERHGSSLNTQTLIDFGAKYNPAILQGEWWRIISSMFLHIGFVHLLMNMIALFYLGTAVERLYGTSRFAIIYFLAGITGGLASFAFNTQVSAGASGAIFGLFGSLLYFGVLYKRLFFRTMGWNLLFILALNIAFGVMMPQIDNGAHIGGLLGGFLASAAVSLPRKKKWLNQIGGFLLYLIMAGGLLFYGMHFSSANLLQLAQQSLEQEEYHRTLNYTEQGLEDGKEYQAELLFYQSLAHLNLDENEAAIDDLEESLEVKPDFAEAHYNLALLYASHDQFENAKQHAEKALSLQPDNENFENLVQRLSSNEG</sequence>
<feature type="transmembrane region" description="Helical" evidence="8">
    <location>
        <begin position="268"/>
        <end position="286"/>
    </location>
</feature>
<evidence type="ECO:0000256" key="1">
    <source>
        <dbReference type="ARBA" id="ARBA00004141"/>
    </source>
</evidence>
<feature type="domain" description="Peptidase S54 rhomboid" evidence="9">
    <location>
        <begin position="227"/>
        <end position="360"/>
    </location>
</feature>
<keyword evidence="6 8" id="KW-0472">Membrane</keyword>
<gene>
    <name evidence="10" type="ORF">ERJ70_11275</name>
</gene>
<dbReference type="RefSeq" id="WP_209364998.1">
    <property type="nucleotide sequence ID" value="NZ_CP046956.1"/>
</dbReference>
<feature type="transmembrane region" description="Helical" evidence="8">
    <location>
        <begin position="185"/>
        <end position="201"/>
    </location>
</feature>
<dbReference type="PANTHER" id="PTHR43731:SF14">
    <property type="entry name" value="PRESENILIN-ASSOCIATED RHOMBOID-LIKE PROTEIN, MITOCHONDRIAL"/>
    <property type="match status" value="1"/>
</dbReference>
<evidence type="ECO:0000313" key="11">
    <source>
        <dbReference type="Proteomes" id="UP000665043"/>
    </source>
</evidence>
<evidence type="ECO:0000256" key="6">
    <source>
        <dbReference type="ARBA" id="ARBA00023136"/>
    </source>
</evidence>
<dbReference type="SUPFAM" id="SSF144091">
    <property type="entry name" value="Rhomboid-like"/>
    <property type="match status" value="1"/>
</dbReference>
<feature type="repeat" description="TPR" evidence="7">
    <location>
        <begin position="429"/>
        <end position="462"/>
    </location>
</feature>
<name>A0ABX7VTG4_9BACI</name>
<dbReference type="Proteomes" id="UP000665043">
    <property type="component" value="Chromosome"/>
</dbReference>
<dbReference type="Pfam" id="PF00515">
    <property type="entry name" value="TPR_1"/>
    <property type="match status" value="1"/>
</dbReference>
<comment type="similarity">
    <text evidence="2">Belongs to the peptidase S54 family.</text>
</comment>
<protein>
    <submittedName>
        <fullName evidence="10">Rhomboid family intramembrane serine protease</fullName>
    </submittedName>
</protein>
<feature type="transmembrane region" description="Helical" evidence="8">
    <location>
        <begin position="375"/>
        <end position="393"/>
    </location>
</feature>
<evidence type="ECO:0000256" key="4">
    <source>
        <dbReference type="ARBA" id="ARBA00022801"/>
    </source>
</evidence>
<evidence type="ECO:0000256" key="5">
    <source>
        <dbReference type="ARBA" id="ARBA00022989"/>
    </source>
</evidence>
<proteinExistence type="inferred from homology"/>
<dbReference type="InterPro" id="IPR019734">
    <property type="entry name" value="TPR_rpt"/>
</dbReference>